<feature type="transmembrane region" description="Helical" evidence="1">
    <location>
        <begin position="65"/>
        <end position="84"/>
    </location>
</feature>
<dbReference type="RefSeq" id="WP_147348373.1">
    <property type="nucleotide sequence ID" value="NZ_CALBWO010000037.1"/>
</dbReference>
<protein>
    <recommendedName>
        <fullName evidence="2">Golvesin/Xly CBD-like domain-containing protein</fullName>
    </recommendedName>
</protein>
<dbReference type="EMBL" id="QRZA01000009">
    <property type="protein sequence ID" value="RGV34077.1"/>
    <property type="molecule type" value="Genomic_DNA"/>
</dbReference>
<evidence type="ECO:0000313" key="3">
    <source>
        <dbReference type="EMBL" id="RGV34077.1"/>
    </source>
</evidence>
<name>A0A412X1A7_9BACT</name>
<evidence type="ECO:0000259" key="2">
    <source>
        <dbReference type="Pfam" id="PF25275"/>
    </source>
</evidence>
<accession>A0A412X1A7</accession>
<dbReference type="STRING" id="1121130.GCA_000519105_03730"/>
<keyword evidence="1" id="KW-0472">Membrane</keyword>
<evidence type="ECO:0000313" key="4">
    <source>
        <dbReference type="Proteomes" id="UP000283589"/>
    </source>
</evidence>
<reference evidence="3 4" key="1">
    <citation type="submission" date="2018-08" db="EMBL/GenBank/DDBJ databases">
        <title>A genome reference for cultivated species of the human gut microbiota.</title>
        <authorList>
            <person name="Zou Y."/>
            <person name="Xue W."/>
            <person name="Luo G."/>
        </authorList>
    </citation>
    <scope>NUCLEOTIDE SEQUENCE [LARGE SCALE GENOMIC DNA]</scope>
    <source>
        <strain evidence="3 4">AF14-49</strain>
    </source>
</reference>
<evidence type="ECO:0000256" key="1">
    <source>
        <dbReference type="SAM" id="Phobius"/>
    </source>
</evidence>
<comment type="caution">
    <text evidence="3">The sequence shown here is derived from an EMBL/GenBank/DDBJ whole genome shotgun (WGS) entry which is preliminary data.</text>
</comment>
<dbReference type="AlphaFoldDB" id="A0A412X1A7"/>
<sequence>MNLHQLWLITRYSFTEIWRNKTFRVAFMVLIPLLIAYQVSFQSDMFNIPVEYTLVLSSFIPTQNAYMFNLLLVFPLATMGFWVHKQKKYNTLEALLVHPQGNDTYSTGFILGIIIAFMIMGSISLALAGLINLFASPTSFRPLIYLFYLVTLILPTIVFIVGITSFLAARCFKNGTVTTFFMLVYLSVDILFLSTLYHGLFDPLGILLPYTFSDFTGIADLPGFLLHRTTFLLLGIGFITLAISGLPRIPNKINGRQRAACSGILALFVGLLAGFITYNHHEQVERRHALYESVYEKHDSPNKINIIAHDIRFTYQQKEARVESRVSLYNPTGITLSEIILYLNPSLEVTSIQENLSPVPFTREAQAIVISRPVSPGDSLALDIQYQGTIDEGICYLYIPKQQKEFDIDNRHYLSCRFGHRYAFLEKDYTLLTPECLWYPITSPPVNPAHPYNTPCDFTRYTLTINHPTRLTAISQGSRHGIASGTRFENEHPQRNISLCIGKYEKREITVDSVTYELYMSKNNFEVLTSIDQQLTSLSDKIRDVKETIEYEKKSSYLFNRLRLVETPVTFTSHYHPATGGSEMIQPEMVLCPERGIGILNGRIRAFAQKRLRFEISNWIEPFERSLYWELNNEHILTSWEEGPLSHLKLGTTWHYESTYNIYNFNPLFFNYINYIYSHKYPTINNLLNQIVKRPWENRDPNVAPPDSQQKALDYLNGKSYQAALSDKTLSFEIINQINELKANDLLSQIILKGTSATDFHLFVQDFMKNNRFRQVNFQTFDHAFSENFRWHLSEIFPKYFDRQELPAFQVKNFRIKRILSPTEEEEDPWTPHTKFRIEFDVLNQSDVDGVITMHLGTAIYKAGPDRRVDRMLYTPRTFSVKAREAKKIIFICPHPVVSHSIYTGLSKNRPNIFDIHDKTITLEKGMESTRDSIAGEESISPAIFFPPANEIIVDNEDDNFQITNPPAPWLKRFLGLNHNHHTHSSTAVSHWEYTLMPDCFGEYCLSCLRKRTGKGESSLTWTTPINKKGKYKIYAYIPNISYSHERSRHMITQEPIRDIQYCYSISYNNREKKIKVHVPETSRWVVIGEFFLPEGECSVKLYDIGLPRQWVVGDAIKWVYQKP</sequence>
<feature type="transmembrane region" description="Helical" evidence="1">
    <location>
        <begin position="21"/>
        <end position="39"/>
    </location>
</feature>
<feature type="transmembrane region" description="Helical" evidence="1">
    <location>
        <begin position="180"/>
        <end position="200"/>
    </location>
</feature>
<gene>
    <name evidence="3" type="ORF">DWW18_09090</name>
</gene>
<keyword evidence="1" id="KW-1133">Transmembrane helix</keyword>
<dbReference type="Pfam" id="PF25275">
    <property type="entry name" value="Golvesin_C"/>
    <property type="match status" value="1"/>
</dbReference>
<feature type="domain" description="Golvesin/Xly CBD-like" evidence="2">
    <location>
        <begin position="980"/>
        <end position="1119"/>
    </location>
</feature>
<feature type="transmembrane region" description="Helical" evidence="1">
    <location>
        <begin position="143"/>
        <end position="168"/>
    </location>
</feature>
<proteinExistence type="predicted"/>
<feature type="transmembrane region" description="Helical" evidence="1">
    <location>
        <begin position="105"/>
        <end position="131"/>
    </location>
</feature>
<feature type="transmembrane region" description="Helical" evidence="1">
    <location>
        <begin position="259"/>
        <end position="278"/>
    </location>
</feature>
<organism evidence="3 4">
    <name type="scientific">Butyricimonas virosa</name>
    <dbReference type="NCBI Taxonomy" id="544645"/>
    <lineage>
        <taxon>Bacteria</taxon>
        <taxon>Pseudomonadati</taxon>
        <taxon>Bacteroidota</taxon>
        <taxon>Bacteroidia</taxon>
        <taxon>Bacteroidales</taxon>
        <taxon>Odoribacteraceae</taxon>
        <taxon>Butyricimonas</taxon>
    </lineage>
</organism>
<dbReference type="InterPro" id="IPR033803">
    <property type="entry name" value="CBD-like_Golvesin-Xly"/>
</dbReference>
<feature type="transmembrane region" description="Helical" evidence="1">
    <location>
        <begin position="230"/>
        <end position="247"/>
    </location>
</feature>
<keyword evidence="1" id="KW-0812">Transmembrane</keyword>
<dbReference type="Proteomes" id="UP000283589">
    <property type="component" value="Unassembled WGS sequence"/>
</dbReference>